<accession>A0A517TEZ6</accession>
<name>A0A517TEZ6_9PLAN</name>
<dbReference type="Proteomes" id="UP000319976">
    <property type="component" value="Chromosome"/>
</dbReference>
<evidence type="ECO:0000313" key="2">
    <source>
        <dbReference type="EMBL" id="QDT66946.1"/>
    </source>
</evidence>
<keyword evidence="3" id="KW-1185">Reference proteome</keyword>
<feature type="transmembrane region" description="Helical" evidence="1">
    <location>
        <begin position="16"/>
        <end position="35"/>
    </location>
</feature>
<evidence type="ECO:0000313" key="3">
    <source>
        <dbReference type="Proteomes" id="UP000319976"/>
    </source>
</evidence>
<protein>
    <submittedName>
        <fullName evidence="2">Uncharacterized protein</fullName>
    </submittedName>
</protein>
<proteinExistence type="predicted"/>
<gene>
    <name evidence="2" type="ORF">V22_42180</name>
</gene>
<organism evidence="2 3">
    <name type="scientific">Calycomorphotria hydatis</name>
    <dbReference type="NCBI Taxonomy" id="2528027"/>
    <lineage>
        <taxon>Bacteria</taxon>
        <taxon>Pseudomonadati</taxon>
        <taxon>Planctomycetota</taxon>
        <taxon>Planctomycetia</taxon>
        <taxon>Planctomycetales</taxon>
        <taxon>Planctomycetaceae</taxon>
        <taxon>Calycomorphotria</taxon>
    </lineage>
</organism>
<evidence type="ECO:0000256" key="1">
    <source>
        <dbReference type="SAM" id="Phobius"/>
    </source>
</evidence>
<dbReference type="KEGG" id="chya:V22_42180"/>
<dbReference type="OrthoDB" id="265743at2"/>
<sequence length="211" mass="24477">MRELVEALFEQLEENWIKVLTGVILTGLGWAIGYWRARVKWTRKEFLDRLNISLNTIEDGTLRIRTISERDGEEIFLNKAAAKRVVNAARQTTAAKPLLPISQDDYWFFLNSVLNEISEAFAEGLMRRDMGLPVEKTNYLVCLTSEAAGTAKTRKVRAMLIRKDLLLKLPEEAPEFEAPLHSTRWETLKIMAKEYETRPWQFLEMEICLSR</sequence>
<dbReference type="AlphaFoldDB" id="A0A517TEZ6"/>
<reference evidence="2 3" key="1">
    <citation type="submission" date="2019-02" db="EMBL/GenBank/DDBJ databases">
        <title>Deep-cultivation of Planctomycetes and their phenomic and genomic characterization uncovers novel biology.</title>
        <authorList>
            <person name="Wiegand S."/>
            <person name="Jogler M."/>
            <person name="Boedeker C."/>
            <person name="Pinto D."/>
            <person name="Vollmers J."/>
            <person name="Rivas-Marin E."/>
            <person name="Kohn T."/>
            <person name="Peeters S.H."/>
            <person name="Heuer A."/>
            <person name="Rast P."/>
            <person name="Oberbeckmann S."/>
            <person name="Bunk B."/>
            <person name="Jeske O."/>
            <person name="Meyerdierks A."/>
            <person name="Storesund J.E."/>
            <person name="Kallscheuer N."/>
            <person name="Luecker S."/>
            <person name="Lage O.M."/>
            <person name="Pohl T."/>
            <person name="Merkel B.J."/>
            <person name="Hornburger P."/>
            <person name="Mueller R.-W."/>
            <person name="Bruemmer F."/>
            <person name="Labrenz M."/>
            <person name="Spormann A.M."/>
            <person name="Op den Camp H."/>
            <person name="Overmann J."/>
            <person name="Amann R."/>
            <person name="Jetten M.S.M."/>
            <person name="Mascher T."/>
            <person name="Medema M.H."/>
            <person name="Devos D.P."/>
            <person name="Kaster A.-K."/>
            <person name="Ovreas L."/>
            <person name="Rohde M."/>
            <person name="Galperin M.Y."/>
            <person name="Jogler C."/>
        </authorList>
    </citation>
    <scope>NUCLEOTIDE SEQUENCE [LARGE SCALE GENOMIC DNA]</scope>
    <source>
        <strain evidence="2 3">V22</strain>
    </source>
</reference>
<keyword evidence="1" id="KW-0812">Transmembrane</keyword>
<keyword evidence="1" id="KW-0472">Membrane</keyword>
<keyword evidence="1" id="KW-1133">Transmembrane helix</keyword>
<dbReference type="EMBL" id="CP036316">
    <property type="protein sequence ID" value="QDT66946.1"/>
    <property type="molecule type" value="Genomic_DNA"/>
</dbReference>
<dbReference type="RefSeq" id="WP_145266504.1">
    <property type="nucleotide sequence ID" value="NZ_CP036316.1"/>
</dbReference>